<gene>
    <name evidence="1" type="ORF">ARMSODRAFT_730217</name>
</gene>
<protein>
    <submittedName>
        <fullName evidence="1">Uncharacterized protein</fullName>
    </submittedName>
</protein>
<dbReference type="EMBL" id="KZ293487">
    <property type="protein sequence ID" value="PBK60402.1"/>
    <property type="molecule type" value="Genomic_DNA"/>
</dbReference>
<dbReference type="AlphaFoldDB" id="A0A2H3B010"/>
<reference evidence="2" key="1">
    <citation type="journal article" date="2017" name="Nat. Ecol. Evol.">
        <title>Genome expansion and lineage-specific genetic innovations in the forest pathogenic fungi Armillaria.</title>
        <authorList>
            <person name="Sipos G."/>
            <person name="Prasanna A.N."/>
            <person name="Walter M.C."/>
            <person name="O'Connor E."/>
            <person name="Balint B."/>
            <person name="Krizsan K."/>
            <person name="Kiss B."/>
            <person name="Hess J."/>
            <person name="Varga T."/>
            <person name="Slot J."/>
            <person name="Riley R."/>
            <person name="Boka B."/>
            <person name="Rigling D."/>
            <person name="Barry K."/>
            <person name="Lee J."/>
            <person name="Mihaltcheva S."/>
            <person name="LaButti K."/>
            <person name="Lipzen A."/>
            <person name="Waldron R."/>
            <person name="Moloney N.M."/>
            <person name="Sperisen C."/>
            <person name="Kredics L."/>
            <person name="Vagvoelgyi C."/>
            <person name="Patrignani A."/>
            <person name="Fitzpatrick D."/>
            <person name="Nagy I."/>
            <person name="Doyle S."/>
            <person name="Anderson J.B."/>
            <person name="Grigoriev I.V."/>
            <person name="Gueldener U."/>
            <person name="Muensterkoetter M."/>
            <person name="Nagy L.G."/>
        </authorList>
    </citation>
    <scope>NUCLEOTIDE SEQUENCE [LARGE SCALE GENOMIC DNA]</scope>
    <source>
        <strain evidence="2">28-4</strain>
    </source>
</reference>
<evidence type="ECO:0000313" key="1">
    <source>
        <dbReference type="EMBL" id="PBK60402.1"/>
    </source>
</evidence>
<proteinExistence type="predicted"/>
<accession>A0A2H3B010</accession>
<sequence>MSDASKQALSLQSFRSAILESNLVRNLEDLYTAFGGSKELDLSFNGIAEESQAPILNPPTPGTSLIKMNLEGYCDPILQSIVRTQKYPFSVSNLQTLSISLQRRSTAVLLTGFLDLELPSLEYLNVVDQELFLDPARTTYPTLNIAQLSSIYISLKTYGSASDHDALGWWVESLKKAKDASIETITLSITLVDYRLPPSGVPDVWSDLARVLSESAMGSIRDVVIGFSDSYNQAEARQLYKTAVETTMASLIARGIVSVLEEEYCL</sequence>
<dbReference type="Proteomes" id="UP000218334">
    <property type="component" value="Unassembled WGS sequence"/>
</dbReference>
<keyword evidence="2" id="KW-1185">Reference proteome</keyword>
<evidence type="ECO:0000313" key="2">
    <source>
        <dbReference type="Proteomes" id="UP000218334"/>
    </source>
</evidence>
<name>A0A2H3B010_9AGAR</name>
<organism evidence="1 2">
    <name type="scientific">Armillaria solidipes</name>
    <dbReference type="NCBI Taxonomy" id="1076256"/>
    <lineage>
        <taxon>Eukaryota</taxon>
        <taxon>Fungi</taxon>
        <taxon>Dikarya</taxon>
        <taxon>Basidiomycota</taxon>
        <taxon>Agaricomycotina</taxon>
        <taxon>Agaricomycetes</taxon>
        <taxon>Agaricomycetidae</taxon>
        <taxon>Agaricales</taxon>
        <taxon>Marasmiineae</taxon>
        <taxon>Physalacriaceae</taxon>
        <taxon>Armillaria</taxon>
    </lineage>
</organism>